<name>A0A9W2YBM9_BIOGL</name>
<reference evidence="16" key="1">
    <citation type="submission" date="2025-08" db="UniProtKB">
        <authorList>
            <consortium name="RefSeq"/>
        </authorList>
    </citation>
    <scope>IDENTIFICATION</scope>
</reference>
<dbReference type="RefSeq" id="XP_055860000.1">
    <property type="nucleotide sequence ID" value="XM_056004025.1"/>
</dbReference>
<evidence type="ECO:0000313" key="15">
    <source>
        <dbReference type="Proteomes" id="UP001165740"/>
    </source>
</evidence>
<dbReference type="Pfam" id="PF07645">
    <property type="entry name" value="EGF_CA"/>
    <property type="match status" value="9"/>
</dbReference>
<evidence type="ECO:0000256" key="1">
    <source>
        <dbReference type="ARBA" id="ARBA00004240"/>
    </source>
</evidence>
<dbReference type="SMART" id="SM00042">
    <property type="entry name" value="CUB"/>
    <property type="match status" value="5"/>
</dbReference>
<feature type="domain" description="CUB" evidence="13">
    <location>
        <begin position="234"/>
        <end position="358"/>
    </location>
</feature>
<feature type="domain" description="EGF-like" evidence="14">
    <location>
        <begin position="666"/>
        <end position="710"/>
    </location>
</feature>
<dbReference type="InterPro" id="IPR035914">
    <property type="entry name" value="Sperma_CUB_dom_sf"/>
</dbReference>
<dbReference type="FunFam" id="2.60.120.290:FF:000005">
    <property type="entry name" value="Procollagen C-endopeptidase enhancer 1"/>
    <property type="match status" value="1"/>
</dbReference>
<feature type="domain" description="CUB" evidence="13">
    <location>
        <begin position="1403"/>
        <end position="1527"/>
    </location>
</feature>
<dbReference type="InterPro" id="IPR001881">
    <property type="entry name" value="EGF-like_Ca-bd_dom"/>
</dbReference>
<feature type="disulfide bond" evidence="9">
    <location>
        <begin position="234"/>
        <end position="261"/>
    </location>
</feature>
<feature type="signal peptide" evidence="12">
    <location>
        <begin position="1"/>
        <end position="19"/>
    </location>
</feature>
<keyword evidence="5" id="KW-0256">Endoplasmic reticulum</keyword>
<evidence type="ECO:0000256" key="6">
    <source>
        <dbReference type="ARBA" id="ARBA00022837"/>
    </source>
</evidence>
<evidence type="ECO:0000256" key="11">
    <source>
        <dbReference type="SAM" id="Phobius"/>
    </source>
</evidence>
<dbReference type="PANTHER" id="PTHR24039:SF28">
    <property type="entry name" value="EGF-LIKE DOMAIN-CONTAINING PROTEIN"/>
    <property type="match status" value="1"/>
</dbReference>
<organism evidence="15 16">
    <name type="scientific">Biomphalaria glabrata</name>
    <name type="common">Bloodfluke planorb</name>
    <name type="synonym">Freshwater snail</name>
    <dbReference type="NCBI Taxonomy" id="6526"/>
    <lineage>
        <taxon>Eukaryota</taxon>
        <taxon>Metazoa</taxon>
        <taxon>Spiralia</taxon>
        <taxon>Lophotrochozoa</taxon>
        <taxon>Mollusca</taxon>
        <taxon>Gastropoda</taxon>
        <taxon>Heterobranchia</taxon>
        <taxon>Euthyneura</taxon>
        <taxon>Panpulmonata</taxon>
        <taxon>Hygrophila</taxon>
        <taxon>Lymnaeoidea</taxon>
        <taxon>Planorbidae</taxon>
        <taxon>Biomphalaria</taxon>
    </lineage>
</organism>
<dbReference type="SMART" id="SM00181">
    <property type="entry name" value="EGF"/>
    <property type="match status" value="24"/>
</dbReference>
<feature type="domain" description="EGF-like" evidence="14">
    <location>
        <begin position="880"/>
        <end position="918"/>
    </location>
</feature>
<feature type="disulfide bond" evidence="9">
    <location>
        <begin position="712"/>
        <end position="739"/>
    </location>
</feature>
<evidence type="ECO:0000256" key="12">
    <source>
        <dbReference type="SAM" id="SignalP"/>
    </source>
</evidence>
<feature type="domain" description="EGF-like" evidence="14">
    <location>
        <begin position="536"/>
        <end position="577"/>
    </location>
</feature>
<feature type="disulfide bond" evidence="10">
    <location>
        <begin position="1369"/>
        <end position="1386"/>
    </location>
</feature>
<dbReference type="PRINTS" id="PR00011">
    <property type="entry name" value="EGFLAMININ"/>
</dbReference>
<proteinExistence type="predicted"/>
<evidence type="ECO:0000259" key="13">
    <source>
        <dbReference type="PROSITE" id="PS01180"/>
    </source>
</evidence>
<evidence type="ECO:0000256" key="8">
    <source>
        <dbReference type="ARBA" id="ARBA00023180"/>
    </source>
</evidence>
<evidence type="ECO:0000259" key="14">
    <source>
        <dbReference type="PROSITE" id="PS50026"/>
    </source>
</evidence>
<dbReference type="CDD" id="cd00054">
    <property type="entry name" value="EGF_CA"/>
    <property type="match status" value="5"/>
</dbReference>
<sequence length="1971" mass="218953">MYWIYSVLWFSSVPLVSLSFTECGEELSAPYGDIVSPDYPSSYPDNALCNWLITVQENDTINLRFRHLDLERYPNQNCKDYIMVYDGASTASPIIGLAYCGYSDPEETQNIRIKSTSNHLYLVFRSDNDTSTAGFSAFYWVKECANWTYGEKCSNPCQCNRDNTLSCDRVTGQCLCYSNWTSSNCSEDVNECSLDQPPCDPAKDHSACQNSYGTFECVCVQGHEQVNVTFCKECGEILREPSGKIVSHRHHGWIDPNQDECYWTIIAPVGFVVSIRLTSLDLFVADDHIITPGAVKLFDDNSSDGELLAKFYGKPNGCVPAGILRSSGNELHIARSPAYDEYGQGFSSEGFELIYWTHECQPFTYGDTCTRQCECVQNNTARCDSVTGQCICFNGWTSSDCSLDIDECCEDSQICPDYSECLNTHGSYDCVCYVGLELSECGQCEVPLNATCTNRTCSHICAKLLSNSTEPLELCYCPIGMQLYGDECLGCPPFHYGADVCNMTCSCDQDKSESCDSQTGECVCRPGWTSASCSVDVDECQDPSICSDLYSTCVNTAGSYICQCFDGMVKNLLGQCEVSTQCQRLNCSDICIGSADNSTHEICSCPKGKKLDSLDTTKCFECADWFYGENCQHQCYCNETNTQSCDKVTGQCLCYSNWTSCSCSEDVDECSSETSPCNTPEDPSVCSNVEGSFQCLCLQGFEQFNQTYCDDCGKIIMEPSGQIISTRHGGLLNPYLDECSWTIVAPEGQVVTVRFDRLELHYSDEIKPGSVKLYDGTSSEEELLAKFYGKPGNCIPVDIIRSTGNAMFIARTPASSHSGQGFHTDGFQLTYWTHECDPMTYGESCTNPCTCVQNNTARCDSVTGQCTCLDGWTSSDCSQDIDECSENPLLCPDYSQCQNTNGSYDCVCYYGLQMSECGQCEVVPTMACTNRQCSHICVKDNSIHSTSLLCYCPIGMKLDGDQCFACGNNTYGPECSRYCECVENQTLSCDTRTGDCNCLPFWKGSYCSLDYDVCTTEGSSDECQEHAVCTFTHQTEYRCRCCQKEGYIESENGTCVLKTTICGDKLTGHSGTFNSPNFPFPYPDDSTCFWSIAVKDNLVIDLRFDDLDLESYWNQNCKDYIVIYDGPSAEFPILGPVYCGFRSQFEVLDLHIRSTSNKLYIMFRSDETFAGSGFNATYWAHDCPPFHYGENECNTSCACDQDHSISCDSQTGECLCHTGWASVSCAADVDECQDNSVCPDLYSTCINTPGSYICQCFDGMIKNTSGQCQSSAPCHLLNCSDACIVATNNSTTEMCQCPKGKKIDIFDPTKCIECSEWYYGENCQHQCYCDVMNTQSCDKVTGQCLCYSNWTSCTCSEDVDECSLEISPCSTSDHSVCRNLDGSFECVCLQGFENVNGMFCEECGQTLTELSGKIISGSHYGFFHTQFDECSWTISVPQGHIIFLNFTRFQLYHTSYSNVRPGFILIYDGDDCNADLLATLYGDSEDVVPTQVIRSTGNNMYIIRIPASRHHKFGYETKGFEAFYWSDDCTVTADGSKCNQDCACIVNNTDYCDVKTGNCVCKIGWTSSDCSVDIDECLNTDTVLCPEFSVCINTIGGFYCKCKEGFKMNASNHCEALTNVSCTTRNCSHYCILSSQTLSNMTEICYCPDGMKLQQDLCVVCNESTWGPDCVRTCGCVVSHTLHCDPVNGSCQCQSGWTGRYCEQDKDECSNSTISNCEQMCLNTLGGYVCTCYDGYIVTEIDATKCDKVTHSFIIFTFDIDVSRKNFEEKYSDDYNKTKLSFEKQLLKVLKLKMRSVVAVYITNLEKGSLIVSADVVVNEAINSSNTSLNSALQQIGSEIFTIDNQTVLISHVLSNGVMIQFNVCENRLKYNPCSEDEECIVIGDTSFCKHKVISDDRLLLGLAIGLPLFVGFCTATVIIICCYVRKRNNTKTSEDSFHFSYSSYSESLSADFEMDSTRLNTGSYKKHRLE</sequence>
<protein>
    <submittedName>
        <fullName evidence="16">Multiple epidermal growth factor-like domains protein 6 isoform X1</fullName>
    </submittedName>
</protein>
<dbReference type="SUPFAM" id="SSF57196">
    <property type="entry name" value="EGF/Laminin"/>
    <property type="match status" value="5"/>
</dbReference>
<keyword evidence="11" id="KW-0472">Membrane</keyword>
<dbReference type="OMA" id="TYESEAY"/>
<feature type="domain" description="EGF-like" evidence="14">
    <location>
        <begin position="1573"/>
        <end position="1615"/>
    </location>
</feature>
<feature type="chain" id="PRO_5040907794" evidence="12">
    <location>
        <begin position="20"/>
        <end position="1971"/>
    </location>
</feature>
<keyword evidence="7 10" id="KW-1015">Disulfide bond</keyword>
<dbReference type="PROSITE" id="PS50026">
    <property type="entry name" value="EGF_3"/>
    <property type="match status" value="6"/>
</dbReference>
<dbReference type="InterPro" id="IPR000152">
    <property type="entry name" value="EGF-type_Asp/Asn_hydroxyl_site"/>
</dbReference>
<keyword evidence="4" id="KW-0677">Repeat</keyword>
<feature type="domain" description="EGF-like" evidence="14">
    <location>
        <begin position="1228"/>
        <end position="1269"/>
    </location>
</feature>
<keyword evidence="11" id="KW-0812">Transmembrane</keyword>
<evidence type="ECO:0000256" key="10">
    <source>
        <dbReference type="PROSITE-ProRule" id="PRU00076"/>
    </source>
</evidence>
<dbReference type="Gene3D" id="2.60.120.290">
    <property type="entry name" value="Spermadhesin, CUB domain"/>
    <property type="match status" value="5"/>
</dbReference>
<comment type="subcellular location">
    <subcellularLocation>
        <location evidence="1">Endoplasmic reticulum</location>
    </subcellularLocation>
</comment>
<evidence type="ECO:0000256" key="9">
    <source>
        <dbReference type="PROSITE-ProRule" id="PRU00059"/>
    </source>
</evidence>
<keyword evidence="3 12" id="KW-0732">Signal</keyword>
<feature type="domain" description="EGF-like" evidence="14">
    <location>
        <begin position="1358"/>
        <end position="1401"/>
    </location>
</feature>
<dbReference type="InterPro" id="IPR000742">
    <property type="entry name" value="EGF"/>
</dbReference>
<dbReference type="OrthoDB" id="6070968at2759"/>
<dbReference type="Pfam" id="PF00431">
    <property type="entry name" value="CUB"/>
    <property type="match status" value="5"/>
</dbReference>
<feature type="transmembrane region" description="Helical" evidence="11">
    <location>
        <begin position="1899"/>
        <end position="1925"/>
    </location>
</feature>
<gene>
    <name evidence="16" type="primary">LOC106058960</name>
</gene>
<dbReference type="PROSITE" id="PS01186">
    <property type="entry name" value="EGF_2"/>
    <property type="match status" value="3"/>
</dbReference>
<evidence type="ECO:0000256" key="3">
    <source>
        <dbReference type="ARBA" id="ARBA00022729"/>
    </source>
</evidence>
<dbReference type="Gene3D" id="2.10.25.10">
    <property type="entry name" value="Laminin"/>
    <property type="match status" value="9"/>
</dbReference>
<dbReference type="SUPFAM" id="SSF49854">
    <property type="entry name" value="Spermadhesin, CUB domain"/>
    <property type="match status" value="5"/>
</dbReference>
<keyword evidence="11" id="KW-1133">Transmembrane helix</keyword>
<dbReference type="InterPro" id="IPR049883">
    <property type="entry name" value="NOTCH1_EGF-like"/>
</dbReference>
<dbReference type="GO" id="GO:0005509">
    <property type="term" value="F:calcium ion binding"/>
    <property type="evidence" value="ECO:0007669"/>
    <property type="project" value="InterPro"/>
</dbReference>
<dbReference type="CDD" id="cd00041">
    <property type="entry name" value="CUB"/>
    <property type="match status" value="5"/>
</dbReference>
<dbReference type="FunFam" id="2.60.120.290:FF:000013">
    <property type="entry name" value="Membrane frizzled-related protein"/>
    <property type="match status" value="1"/>
</dbReference>
<evidence type="ECO:0000313" key="16">
    <source>
        <dbReference type="RefSeq" id="XP_055860000.1"/>
    </source>
</evidence>
<feature type="disulfide bond" evidence="10">
    <location>
        <begin position="908"/>
        <end position="917"/>
    </location>
</feature>
<dbReference type="GO" id="GO:0005783">
    <property type="term" value="C:endoplasmic reticulum"/>
    <property type="evidence" value="ECO:0007669"/>
    <property type="project" value="UniProtKB-SubCell"/>
</dbReference>
<accession>A0A9W2YBM9</accession>
<feature type="disulfide bond" evidence="9">
    <location>
        <begin position="1403"/>
        <end position="1430"/>
    </location>
</feature>
<dbReference type="PROSITE" id="PS01187">
    <property type="entry name" value="EGF_CA"/>
    <property type="match status" value="7"/>
</dbReference>
<dbReference type="InterPro" id="IPR000859">
    <property type="entry name" value="CUB_dom"/>
</dbReference>
<dbReference type="Proteomes" id="UP001165740">
    <property type="component" value="Chromosome 11"/>
</dbReference>
<dbReference type="PANTHER" id="PTHR24039">
    <property type="entry name" value="FIBRILLIN-RELATED"/>
    <property type="match status" value="1"/>
</dbReference>
<evidence type="ECO:0000256" key="5">
    <source>
        <dbReference type="ARBA" id="ARBA00022824"/>
    </source>
</evidence>
<dbReference type="InterPro" id="IPR018097">
    <property type="entry name" value="EGF_Ca-bd_CS"/>
</dbReference>
<dbReference type="InterPro" id="IPR002049">
    <property type="entry name" value="LE_dom"/>
</dbReference>
<keyword evidence="15" id="KW-1185">Reference proteome</keyword>
<dbReference type="GeneID" id="106058960"/>
<dbReference type="SMART" id="SM00179">
    <property type="entry name" value="EGF_CA"/>
    <property type="match status" value="9"/>
</dbReference>
<dbReference type="PROSITE" id="PS01180">
    <property type="entry name" value="CUB"/>
    <property type="match status" value="5"/>
</dbReference>
<feature type="domain" description="CUB" evidence="13">
    <location>
        <begin position="1062"/>
        <end position="1181"/>
    </location>
</feature>
<feature type="domain" description="CUB" evidence="13">
    <location>
        <begin position="712"/>
        <end position="834"/>
    </location>
</feature>
<keyword evidence="2 10" id="KW-0245">EGF-like domain</keyword>
<keyword evidence="6" id="KW-0106">Calcium</keyword>
<keyword evidence="8" id="KW-0325">Glycoprotein</keyword>
<evidence type="ECO:0000256" key="7">
    <source>
        <dbReference type="ARBA" id="ARBA00023157"/>
    </source>
</evidence>
<feature type="domain" description="CUB" evidence="13">
    <location>
        <begin position="23"/>
        <end position="142"/>
    </location>
</feature>
<comment type="caution">
    <text evidence="10">Lacks conserved residue(s) required for the propagation of feature annotation.</text>
</comment>
<dbReference type="SMART" id="SM00180">
    <property type="entry name" value="EGF_Lam"/>
    <property type="match status" value="3"/>
</dbReference>
<dbReference type="PROSITE" id="PS00010">
    <property type="entry name" value="ASX_HYDROXYL"/>
    <property type="match status" value="8"/>
</dbReference>
<evidence type="ECO:0000256" key="2">
    <source>
        <dbReference type="ARBA" id="ARBA00022536"/>
    </source>
</evidence>
<evidence type="ECO:0000256" key="4">
    <source>
        <dbReference type="ARBA" id="ARBA00022737"/>
    </source>
</evidence>